<dbReference type="EMBL" id="JAUUUU010000001">
    <property type="protein sequence ID" value="MDP1519352.1"/>
    <property type="molecule type" value="Genomic_DNA"/>
</dbReference>
<dbReference type="PANTHER" id="PTHR30408">
    <property type="entry name" value="TYPE-1 RESTRICTION ENZYME ECOKI SPECIFICITY PROTEIN"/>
    <property type="match status" value="1"/>
</dbReference>
<protein>
    <submittedName>
        <fullName evidence="5">Restriction endonuclease subunit S</fullName>
        <ecNumber evidence="5">3.1.21.-</ecNumber>
    </submittedName>
</protein>
<evidence type="ECO:0000259" key="4">
    <source>
        <dbReference type="Pfam" id="PF01420"/>
    </source>
</evidence>
<dbReference type="InterPro" id="IPR044946">
    <property type="entry name" value="Restrct_endonuc_typeI_TRD_sf"/>
</dbReference>
<keyword evidence="5" id="KW-0378">Hydrolase</keyword>
<evidence type="ECO:0000256" key="1">
    <source>
        <dbReference type="ARBA" id="ARBA00010923"/>
    </source>
</evidence>
<keyword evidence="6" id="KW-1185">Reference proteome</keyword>
<sequence length="398" mass="43764">MWNTVKLGDVCSVFTDGDWIETKDQSSEGIRLIQTGNVKTGAFAERKDKARYISEKTFMRLNCTEVKEGDILVSRLPEPVGRACVIPKLKEKAITAVDCTVIRTKESVLPTYLNYYMQSPQYFSAVQEKVTGATRQRISRKNLGEVLVTLPPLAKQQRIVAKLDAAFAKIDSAIKLVEAKQANAEKLKASLLAASLTSNDALCKTVKLGDVCKIVNGGTPKSNVKMYWEGDIQWLTPKDMGKIDGKYVDLTERQITKDGLNNSSAKLVPENSVILSCRAPIGHVFINTIDMSFNQGCKGLVPTAEIITEYLYYFLFSSKQLLNDLGTGTTFKEISGKTLANVELLLPPLAEQQCIVAKLNDAFAEIDTVFATTALAKENYIALKSIILAQELNSSEAA</sequence>
<evidence type="ECO:0000256" key="3">
    <source>
        <dbReference type="ARBA" id="ARBA00023125"/>
    </source>
</evidence>
<evidence type="ECO:0000313" key="6">
    <source>
        <dbReference type="Proteomes" id="UP001178354"/>
    </source>
</evidence>
<dbReference type="InterPro" id="IPR052021">
    <property type="entry name" value="Type-I_RS_S_subunit"/>
</dbReference>
<organism evidence="5 6">
    <name type="scientific">Porticoccus litoralis</name>
    <dbReference type="NCBI Taxonomy" id="434086"/>
    <lineage>
        <taxon>Bacteria</taxon>
        <taxon>Pseudomonadati</taxon>
        <taxon>Pseudomonadota</taxon>
        <taxon>Gammaproteobacteria</taxon>
        <taxon>Cellvibrionales</taxon>
        <taxon>Porticoccaceae</taxon>
        <taxon>Porticoccus</taxon>
    </lineage>
</organism>
<dbReference type="PANTHER" id="PTHR30408:SF12">
    <property type="entry name" value="TYPE I RESTRICTION ENZYME MJAVIII SPECIFICITY SUBUNIT"/>
    <property type="match status" value="1"/>
</dbReference>
<evidence type="ECO:0000256" key="2">
    <source>
        <dbReference type="ARBA" id="ARBA00022747"/>
    </source>
</evidence>
<reference evidence="5" key="2">
    <citation type="submission" date="2023-08" db="EMBL/GenBank/DDBJ databases">
        <authorList>
            <person name="Luo J."/>
        </authorList>
    </citation>
    <scope>NUCLEOTIDE SEQUENCE</scope>
    <source>
        <strain evidence="5">DSM 25064</strain>
    </source>
</reference>
<comment type="caution">
    <text evidence="5">The sequence shown here is derived from an EMBL/GenBank/DDBJ whole genome shotgun (WGS) entry which is preliminary data.</text>
</comment>
<feature type="domain" description="Type I restriction modification DNA specificity" evidence="4">
    <location>
        <begin position="204"/>
        <end position="364"/>
    </location>
</feature>
<name>A0AAW8AZQ1_9GAMM</name>
<dbReference type="EC" id="3.1.21.-" evidence="5"/>
<dbReference type="SUPFAM" id="SSF116734">
    <property type="entry name" value="DNA methylase specificity domain"/>
    <property type="match status" value="2"/>
</dbReference>
<proteinExistence type="inferred from homology"/>
<dbReference type="Pfam" id="PF01420">
    <property type="entry name" value="Methylase_S"/>
    <property type="match status" value="2"/>
</dbReference>
<keyword evidence="5" id="KW-0540">Nuclease</keyword>
<dbReference type="Gene3D" id="3.90.220.20">
    <property type="entry name" value="DNA methylase specificity domains"/>
    <property type="match status" value="2"/>
</dbReference>
<accession>A0AAW8AZQ1</accession>
<reference evidence="5" key="1">
    <citation type="journal article" date="2010" name="Int. J. Syst. Evol. Microbiol.">
        <title>Porticoccus litoralis gen. nov., sp. nov., a gammaproteobacterium isolated from the Yellow Sea.</title>
        <authorList>
            <person name="Oh H.M."/>
            <person name="Kim H."/>
            <person name="Kim K.M."/>
            <person name="Min G.S."/>
            <person name="Cho J.C."/>
        </authorList>
    </citation>
    <scope>NUCLEOTIDE SEQUENCE</scope>
    <source>
        <strain evidence="5">DSM 25064</strain>
    </source>
</reference>
<dbReference type="AlphaFoldDB" id="A0AAW8AZQ1"/>
<dbReference type="GO" id="GO:0016787">
    <property type="term" value="F:hydrolase activity"/>
    <property type="evidence" value="ECO:0007669"/>
    <property type="project" value="UniProtKB-KW"/>
</dbReference>
<dbReference type="RefSeq" id="WP_305168871.1">
    <property type="nucleotide sequence ID" value="NZ_JAUUUU010000001.1"/>
</dbReference>
<keyword evidence="2" id="KW-0680">Restriction system</keyword>
<dbReference type="GO" id="GO:0004519">
    <property type="term" value="F:endonuclease activity"/>
    <property type="evidence" value="ECO:0007669"/>
    <property type="project" value="UniProtKB-KW"/>
</dbReference>
<keyword evidence="3" id="KW-0238">DNA-binding</keyword>
<dbReference type="CDD" id="cd17273">
    <property type="entry name" value="RMtype1_S_EcoJA69PI-TRD1-CR1_like"/>
    <property type="match status" value="1"/>
</dbReference>
<dbReference type="GO" id="GO:0009307">
    <property type="term" value="P:DNA restriction-modification system"/>
    <property type="evidence" value="ECO:0007669"/>
    <property type="project" value="UniProtKB-KW"/>
</dbReference>
<dbReference type="InterPro" id="IPR000055">
    <property type="entry name" value="Restrct_endonuc_typeI_TRD"/>
</dbReference>
<dbReference type="Proteomes" id="UP001178354">
    <property type="component" value="Unassembled WGS sequence"/>
</dbReference>
<evidence type="ECO:0000313" key="5">
    <source>
        <dbReference type="EMBL" id="MDP1519352.1"/>
    </source>
</evidence>
<feature type="domain" description="Type I restriction modification DNA specificity" evidence="4">
    <location>
        <begin position="2"/>
        <end position="171"/>
    </location>
</feature>
<dbReference type="GO" id="GO:0003677">
    <property type="term" value="F:DNA binding"/>
    <property type="evidence" value="ECO:0007669"/>
    <property type="project" value="UniProtKB-KW"/>
</dbReference>
<keyword evidence="5" id="KW-0255">Endonuclease</keyword>
<comment type="similarity">
    <text evidence="1">Belongs to the type-I restriction system S methylase family.</text>
</comment>
<gene>
    <name evidence="5" type="ORF">Q8A57_00030</name>
</gene>